<keyword evidence="1" id="KW-0472">Membrane</keyword>
<accession>A0ABR6BY96</accession>
<evidence type="ECO:0000313" key="3">
    <source>
        <dbReference type="Proteomes" id="UP000517916"/>
    </source>
</evidence>
<dbReference type="Proteomes" id="UP000517916">
    <property type="component" value="Unassembled WGS sequence"/>
</dbReference>
<dbReference type="RefSeq" id="WP_148309851.1">
    <property type="nucleotide sequence ID" value="NZ_BAAABQ010000089.1"/>
</dbReference>
<proteinExistence type="predicted"/>
<keyword evidence="1" id="KW-0812">Transmembrane</keyword>
<evidence type="ECO:0000256" key="1">
    <source>
        <dbReference type="SAM" id="Phobius"/>
    </source>
</evidence>
<evidence type="ECO:0000313" key="2">
    <source>
        <dbReference type="EMBL" id="MBA8931665.1"/>
    </source>
</evidence>
<organism evidence="2 3">
    <name type="scientific">Kutzneria viridogrisea</name>
    <dbReference type="NCBI Taxonomy" id="47990"/>
    <lineage>
        <taxon>Bacteria</taxon>
        <taxon>Bacillati</taxon>
        <taxon>Actinomycetota</taxon>
        <taxon>Actinomycetes</taxon>
        <taxon>Pseudonocardiales</taxon>
        <taxon>Pseudonocardiaceae</taxon>
        <taxon>Kutzneria</taxon>
    </lineage>
</organism>
<feature type="transmembrane region" description="Helical" evidence="1">
    <location>
        <begin position="99"/>
        <end position="118"/>
    </location>
</feature>
<dbReference type="EMBL" id="JACJID010000009">
    <property type="protein sequence ID" value="MBA8931665.1"/>
    <property type="molecule type" value="Genomic_DNA"/>
</dbReference>
<name>A0ABR6BY96_9PSEU</name>
<protein>
    <submittedName>
        <fullName evidence="2">Uncharacterized protein</fullName>
    </submittedName>
</protein>
<comment type="caution">
    <text evidence="2">The sequence shown here is derived from an EMBL/GenBank/DDBJ whole genome shotgun (WGS) entry which is preliminary data.</text>
</comment>
<feature type="transmembrane region" description="Helical" evidence="1">
    <location>
        <begin position="124"/>
        <end position="140"/>
    </location>
</feature>
<sequence length="152" mass="16429">MTTPESDQPAVPVRPRAVQVGIVLWAVDAALYLATAVLLIASHNTVVQEFAKQQKNTTLTPEQVLDALNAQLIVYEVVFVLLAVLAGLFAYMLRAQRRWARVAFVVLALVQLASIALAPTTPTQLGTLAGLVGLLMLFLPKSSAYFTELKQG</sequence>
<gene>
    <name evidence="2" type="ORF">BC739_008917</name>
</gene>
<feature type="transmembrane region" description="Helical" evidence="1">
    <location>
        <begin position="20"/>
        <end position="41"/>
    </location>
</feature>
<reference evidence="2 3" key="1">
    <citation type="submission" date="2020-08" db="EMBL/GenBank/DDBJ databases">
        <title>Genomic Encyclopedia of Archaeal and Bacterial Type Strains, Phase II (KMG-II): from individual species to whole genera.</title>
        <authorList>
            <person name="Goeker M."/>
        </authorList>
    </citation>
    <scope>NUCLEOTIDE SEQUENCE [LARGE SCALE GENOMIC DNA]</scope>
    <source>
        <strain evidence="2 3">DSM 43850</strain>
    </source>
</reference>
<feature type="transmembrane region" description="Helical" evidence="1">
    <location>
        <begin position="72"/>
        <end position="92"/>
    </location>
</feature>
<keyword evidence="3" id="KW-1185">Reference proteome</keyword>
<keyword evidence="1" id="KW-1133">Transmembrane helix</keyword>